<name>A0A1Y5NZS6_9MICO</name>
<keyword evidence="2" id="KW-0560">Oxidoreductase</keyword>
<dbReference type="RefSeq" id="WP_295575074.1">
    <property type="nucleotide sequence ID" value="NZ_FLQR01000006.1"/>
</dbReference>
<dbReference type="Pfam" id="PF22725">
    <property type="entry name" value="GFO_IDH_MocA_C3"/>
    <property type="match status" value="1"/>
</dbReference>
<dbReference type="InterPro" id="IPR036291">
    <property type="entry name" value="NAD(P)-bd_dom_sf"/>
</dbReference>
<evidence type="ECO:0000256" key="1">
    <source>
        <dbReference type="ARBA" id="ARBA00010928"/>
    </source>
</evidence>
<comment type="similarity">
    <text evidence="1">Belongs to the Gfo/Idh/MocA family.</text>
</comment>
<evidence type="ECO:0000259" key="4">
    <source>
        <dbReference type="Pfam" id="PF01408"/>
    </source>
</evidence>
<dbReference type="GO" id="GO:0000166">
    <property type="term" value="F:nucleotide binding"/>
    <property type="evidence" value="ECO:0007669"/>
    <property type="project" value="InterPro"/>
</dbReference>
<feature type="domain" description="Gfo/Idh/MocA-like oxidoreductase N-terminal" evidence="4">
    <location>
        <begin position="4"/>
        <end position="117"/>
    </location>
</feature>
<dbReference type="Gene3D" id="3.40.50.720">
    <property type="entry name" value="NAD(P)-binding Rossmann-like Domain"/>
    <property type="match status" value="1"/>
</dbReference>
<dbReference type="Pfam" id="PF01408">
    <property type="entry name" value="GFO_IDH_MocA"/>
    <property type="match status" value="1"/>
</dbReference>
<gene>
    <name evidence="6" type="ORF">MIPYR_20319</name>
</gene>
<dbReference type="InterPro" id="IPR055170">
    <property type="entry name" value="GFO_IDH_MocA-like_dom"/>
</dbReference>
<evidence type="ECO:0000313" key="6">
    <source>
        <dbReference type="EMBL" id="SBS71957.1"/>
    </source>
</evidence>
<dbReference type="GO" id="GO:0016491">
    <property type="term" value="F:oxidoreductase activity"/>
    <property type="evidence" value="ECO:0007669"/>
    <property type="project" value="UniProtKB-KW"/>
</dbReference>
<feature type="domain" description="GFO/IDH/MocA-like oxidoreductase" evidence="5">
    <location>
        <begin position="131"/>
        <end position="250"/>
    </location>
</feature>
<proteinExistence type="inferred from homology"/>
<dbReference type="InterPro" id="IPR000683">
    <property type="entry name" value="Gfo/Idh/MocA-like_OxRdtase_N"/>
</dbReference>
<evidence type="ECO:0000256" key="2">
    <source>
        <dbReference type="ARBA" id="ARBA00023002"/>
    </source>
</evidence>
<dbReference type="InterPro" id="IPR050984">
    <property type="entry name" value="Gfo/Idh/MocA_domain"/>
</dbReference>
<reference evidence="6" key="1">
    <citation type="submission" date="2016-03" db="EMBL/GenBank/DDBJ databases">
        <authorList>
            <person name="Ploux O."/>
        </authorList>
    </citation>
    <scope>NUCLEOTIDE SEQUENCE</scope>
    <source>
        <strain evidence="6">UC1</strain>
    </source>
</reference>
<dbReference type="Gene3D" id="3.30.360.10">
    <property type="entry name" value="Dihydrodipicolinate Reductase, domain 2"/>
    <property type="match status" value="1"/>
</dbReference>
<dbReference type="PANTHER" id="PTHR22604:SF105">
    <property type="entry name" value="TRANS-1,2-DIHYDROBENZENE-1,2-DIOL DEHYDROGENASE"/>
    <property type="match status" value="1"/>
</dbReference>
<organism evidence="6">
    <name type="scientific">uncultured Microbacterium sp</name>
    <dbReference type="NCBI Taxonomy" id="191216"/>
    <lineage>
        <taxon>Bacteria</taxon>
        <taxon>Bacillati</taxon>
        <taxon>Actinomycetota</taxon>
        <taxon>Actinomycetes</taxon>
        <taxon>Micrococcales</taxon>
        <taxon>Microbacteriaceae</taxon>
        <taxon>Microbacterium</taxon>
        <taxon>environmental samples</taxon>
    </lineage>
</organism>
<dbReference type="SUPFAM" id="SSF55347">
    <property type="entry name" value="Glyceraldehyde-3-phosphate dehydrogenase-like, C-terminal domain"/>
    <property type="match status" value="1"/>
</dbReference>
<dbReference type="EMBL" id="FLQR01000006">
    <property type="protein sequence ID" value="SBS71957.1"/>
    <property type="molecule type" value="Genomic_DNA"/>
</dbReference>
<accession>A0A1Y5NZS6</accession>
<dbReference type="AlphaFoldDB" id="A0A1Y5NZS6"/>
<keyword evidence="3" id="KW-0520">NAD</keyword>
<evidence type="ECO:0000256" key="3">
    <source>
        <dbReference type="ARBA" id="ARBA00023027"/>
    </source>
</evidence>
<sequence>MTARWAILGAGAISHDFANGLTHAALGHLHAVGARSAADARAFADAHGAAVAGTYDEILARDDVDAVYIGTVHTSHGDLAIAALEAGKAVLCEKPLTTTAADTDGVLAVAARTGLPLVEAFKYRFGPFPDRLRRAVADGAIGDVVEIVSTIGFTATARTGRLFDPGVAGGAILDAGCYPVSLAVGAAAWAGQPLDDARVIEAEGVIGETGVDETASAVLRLGAVTARVRTAIVEDLPRAARIVGTAGEIEIPNVWGSRQQSTDAAVLRRPDGSVEHLTAATLNPMAAEADAVIAALRDGRTEAPEMPWVQTRVIACLLEDWRRALD</sequence>
<dbReference type="SUPFAM" id="SSF51735">
    <property type="entry name" value="NAD(P)-binding Rossmann-fold domains"/>
    <property type="match status" value="1"/>
</dbReference>
<protein>
    <submittedName>
        <fullName evidence="6">Oxidoreductase domain protein</fullName>
    </submittedName>
</protein>
<evidence type="ECO:0000259" key="5">
    <source>
        <dbReference type="Pfam" id="PF22725"/>
    </source>
</evidence>
<dbReference type="PANTHER" id="PTHR22604">
    <property type="entry name" value="OXIDOREDUCTASES"/>
    <property type="match status" value="1"/>
</dbReference>